<dbReference type="InterPro" id="IPR050953">
    <property type="entry name" value="N4_N6_ade-DNA_methylase"/>
</dbReference>
<dbReference type="EMBL" id="JAAFGW010000121">
    <property type="protein sequence ID" value="NDP48485.1"/>
    <property type="molecule type" value="Genomic_DNA"/>
</dbReference>
<organism evidence="8 9">
    <name type="scientific">Sulfuriferula multivorans</name>
    <dbReference type="NCBI Taxonomy" id="1559896"/>
    <lineage>
        <taxon>Bacteria</taxon>
        <taxon>Pseudomonadati</taxon>
        <taxon>Pseudomonadota</taxon>
        <taxon>Betaproteobacteria</taxon>
        <taxon>Nitrosomonadales</taxon>
        <taxon>Sulfuricellaceae</taxon>
        <taxon>Sulfuriferula</taxon>
    </lineage>
</organism>
<dbReference type="PANTHER" id="PTHR33841:SF1">
    <property type="entry name" value="DNA METHYLTRANSFERASE A"/>
    <property type="match status" value="1"/>
</dbReference>
<gene>
    <name evidence="8" type="ORF">GZ085_08880</name>
</gene>
<dbReference type="Pfam" id="PF20464">
    <property type="entry name" value="MmeI_N"/>
    <property type="match status" value="1"/>
</dbReference>
<dbReference type="Pfam" id="PF20465">
    <property type="entry name" value="MmeI_hel"/>
    <property type="match status" value="1"/>
</dbReference>
<keyword evidence="2 8" id="KW-0489">Methyltransferase</keyword>
<dbReference type="EC" id="2.1.1.72" evidence="1"/>
<dbReference type="InterPro" id="IPR046819">
    <property type="entry name" value="MmeI_hel"/>
</dbReference>
<evidence type="ECO:0000313" key="8">
    <source>
        <dbReference type="EMBL" id="NDP48485.1"/>
    </source>
</evidence>
<evidence type="ECO:0000256" key="1">
    <source>
        <dbReference type="ARBA" id="ARBA00011900"/>
    </source>
</evidence>
<accession>A0A7C9NU68</accession>
<evidence type="ECO:0000256" key="4">
    <source>
        <dbReference type="ARBA" id="ARBA00047942"/>
    </source>
</evidence>
<dbReference type="InterPro" id="IPR046816">
    <property type="entry name" value="MmeI_Mtase"/>
</dbReference>
<dbReference type="GO" id="GO:0009007">
    <property type="term" value="F:site-specific DNA-methyltransferase (adenine-specific) activity"/>
    <property type="evidence" value="ECO:0007669"/>
    <property type="project" value="UniProtKB-EC"/>
</dbReference>
<dbReference type="InterPro" id="IPR046817">
    <property type="entry name" value="MmeI_N"/>
</dbReference>
<evidence type="ECO:0000313" key="9">
    <source>
        <dbReference type="Proteomes" id="UP000483432"/>
    </source>
</evidence>
<dbReference type="Pfam" id="PF20473">
    <property type="entry name" value="MmeI_Mtase"/>
    <property type="match status" value="1"/>
</dbReference>
<feature type="domain" description="MmeI-like helicase spacer" evidence="6">
    <location>
        <begin position="181"/>
        <end position="249"/>
    </location>
</feature>
<name>A0A7C9NU68_9PROT</name>
<feature type="domain" description="MmeI-like N-terminal" evidence="5">
    <location>
        <begin position="1"/>
        <end position="173"/>
    </location>
</feature>
<dbReference type="AlphaFoldDB" id="A0A7C9NU68"/>
<evidence type="ECO:0000259" key="6">
    <source>
        <dbReference type="Pfam" id="PF20465"/>
    </source>
</evidence>
<protein>
    <recommendedName>
        <fullName evidence="1">site-specific DNA-methyltransferase (adenine-specific)</fullName>
        <ecNumber evidence="1">2.1.1.72</ecNumber>
    </recommendedName>
</protein>
<dbReference type="Gene3D" id="3.40.50.150">
    <property type="entry name" value="Vaccinia Virus protein VP39"/>
    <property type="match status" value="1"/>
</dbReference>
<dbReference type="PANTHER" id="PTHR33841">
    <property type="entry name" value="DNA METHYLTRANSFERASE YEEA-RELATED"/>
    <property type="match status" value="1"/>
</dbReference>
<keyword evidence="3 8" id="KW-0808">Transferase</keyword>
<evidence type="ECO:0000256" key="3">
    <source>
        <dbReference type="ARBA" id="ARBA00022679"/>
    </source>
</evidence>
<sequence length="417" mass="46083">MTPQAFIAKWRDNALTEKAGAQAHFEDLCALLGMEPPRIKGEYQYECGLVKKSSASQGWADVWKRGCFAWEYKAPGKDLGAALKQLMGYALVLDNPPLLVVSDRTRIEIHTHFTGTPSEVHTIPLTDIGQPLNLQMLRWLFESPERFKPSTTTYAVTEEAAHKMGALAARLNAQGNIPLKTAHFLIQCVFCMFAEDAHLLPKKLFETVLDKSNPDGAKAQKRLTELFEAMRKGGDFALETIPWFNGGLFEEIAVPALTTADVVQLLDAARMDWGAIEPAILGTLFERGLNPDMRSQLGAHYTDPATILKLIRPVIEAPLLAEWQPVKARIACLMESYIQGGKGSKTAHREAQTAFAGFIARLKSYRVLDPACGSGNFLYLALKTLKDMEHRANLEAESLGLHRELVIETSPANVLGI</sequence>
<reference evidence="8 9" key="1">
    <citation type="submission" date="2019-09" db="EMBL/GenBank/DDBJ databases">
        <title>H2 Metabolism Revealed by Metagenomic Analysis in Subglacial Sediment of East Antarctica.</title>
        <authorList>
            <person name="Yang Z."/>
            <person name="Zhang Y."/>
            <person name="Lv Y."/>
            <person name="Yan W."/>
            <person name="Xiao X."/>
            <person name="Sun B."/>
            <person name="Ma H."/>
        </authorList>
    </citation>
    <scope>NUCLEOTIDE SEQUENCE [LARGE SCALE GENOMIC DNA]</scope>
    <source>
        <strain evidence="8">Bin2_2</strain>
    </source>
</reference>
<evidence type="ECO:0000256" key="2">
    <source>
        <dbReference type="ARBA" id="ARBA00022603"/>
    </source>
</evidence>
<dbReference type="SUPFAM" id="SSF53335">
    <property type="entry name" value="S-adenosyl-L-methionine-dependent methyltransferases"/>
    <property type="match status" value="1"/>
</dbReference>
<evidence type="ECO:0000259" key="7">
    <source>
        <dbReference type="Pfam" id="PF20473"/>
    </source>
</evidence>
<dbReference type="Proteomes" id="UP000483432">
    <property type="component" value="Unassembled WGS sequence"/>
</dbReference>
<comment type="caution">
    <text evidence="8">The sequence shown here is derived from an EMBL/GenBank/DDBJ whole genome shotgun (WGS) entry which is preliminary data.</text>
</comment>
<feature type="domain" description="MmeI-like DNA-methyltransferase" evidence="7">
    <location>
        <begin position="350"/>
        <end position="397"/>
    </location>
</feature>
<evidence type="ECO:0000259" key="5">
    <source>
        <dbReference type="Pfam" id="PF20464"/>
    </source>
</evidence>
<comment type="catalytic activity">
    <reaction evidence="4">
        <text>a 2'-deoxyadenosine in DNA + S-adenosyl-L-methionine = an N(6)-methyl-2'-deoxyadenosine in DNA + S-adenosyl-L-homocysteine + H(+)</text>
        <dbReference type="Rhea" id="RHEA:15197"/>
        <dbReference type="Rhea" id="RHEA-COMP:12418"/>
        <dbReference type="Rhea" id="RHEA-COMP:12419"/>
        <dbReference type="ChEBI" id="CHEBI:15378"/>
        <dbReference type="ChEBI" id="CHEBI:57856"/>
        <dbReference type="ChEBI" id="CHEBI:59789"/>
        <dbReference type="ChEBI" id="CHEBI:90615"/>
        <dbReference type="ChEBI" id="CHEBI:90616"/>
        <dbReference type="EC" id="2.1.1.72"/>
    </reaction>
</comment>
<dbReference type="GO" id="GO:0032259">
    <property type="term" value="P:methylation"/>
    <property type="evidence" value="ECO:0007669"/>
    <property type="project" value="UniProtKB-KW"/>
</dbReference>
<feature type="non-terminal residue" evidence="8">
    <location>
        <position position="417"/>
    </location>
</feature>
<proteinExistence type="predicted"/>
<dbReference type="InterPro" id="IPR029063">
    <property type="entry name" value="SAM-dependent_MTases_sf"/>
</dbReference>